<accession>A0A1V0M5H3</accession>
<organism evidence="3">
    <name type="scientific">Pseudomonas aeruginosa</name>
    <dbReference type="NCBI Taxonomy" id="287"/>
    <lineage>
        <taxon>Bacteria</taxon>
        <taxon>Pseudomonadati</taxon>
        <taxon>Pseudomonadota</taxon>
        <taxon>Gammaproteobacteria</taxon>
        <taxon>Pseudomonadales</taxon>
        <taxon>Pseudomonadaceae</taxon>
        <taxon>Pseudomonas</taxon>
    </lineage>
</organism>
<dbReference type="Pfam" id="PF00582">
    <property type="entry name" value="Usp"/>
    <property type="match status" value="2"/>
</dbReference>
<protein>
    <submittedName>
        <fullName evidence="3">Universal stress protein UspA</fullName>
    </submittedName>
</protein>
<evidence type="ECO:0000259" key="2">
    <source>
        <dbReference type="Pfam" id="PF00582"/>
    </source>
</evidence>
<name>A0A1V0M5H3_PSEAI</name>
<dbReference type="PANTHER" id="PTHR46268:SF6">
    <property type="entry name" value="UNIVERSAL STRESS PROTEIN UP12"/>
    <property type="match status" value="1"/>
</dbReference>
<evidence type="ECO:0000313" key="3">
    <source>
        <dbReference type="EMBL" id="ARD70146.1"/>
    </source>
</evidence>
<dbReference type="PANTHER" id="PTHR46268">
    <property type="entry name" value="STRESS RESPONSE PROTEIN NHAX"/>
    <property type="match status" value="1"/>
</dbReference>
<keyword evidence="3" id="KW-0614">Plasmid</keyword>
<dbReference type="SUPFAM" id="SSF52402">
    <property type="entry name" value="Adenine nucleotide alpha hydrolases-like"/>
    <property type="match status" value="2"/>
</dbReference>
<comment type="similarity">
    <text evidence="1">Belongs to the universal stress protein A family.</text>
</comment>
<dbReference type="Gene3D" id="3.40.50.12370">
    <property type="match status" value="1"/>
</dbReference>
<dbReference type="CDD" id="cd00293">
    <property type="entry name" value="USP-like"/>
    <property type="match status" value="2"/>
</dbReference>
<evidence type="ECO:0000256" key="1">
    <source>
        <dbReference type="ARBA" id="ARBA00008791"/>
    </source>
</evidence>
<dbReference type="AlphaFoldDB" id="A0A1V0M5H3"/>
<dbReference type="EMBL" id="KY494864">
    <property type="protein sequence ID" value="ARD70146.1"/>
    <property type="molecule type" value="Genomic_DNA"/>
</dbReference>
<dbReference type="PRINTS" id="PR01438">
    <property type="entry name" value="UNVRSLSTRESS"/>
</dbReference>
<feature type="domain" description="UspA" evidence="2">
    <location>
        <begin position="212"/>
        <end position="289"/>
    </location>
</feature>
<dbReference type="InterPro" id="IPR006016">
    <property type="entry name" value="UspA"/>
</dbReference>
<geneLocation type="plasmid" evidence="3">
    <name>pJB37</name>
</geneLocation>
<feature type="domain" description="UspA" evidence="2">
    <location>
        <begin position="8"/>
        <end position="163"/>
    </location>
</feature>
<sequence>MRRRTTMTHVIACIDGSASSPAVCDYAAWASLSLEAPLTFLHVLDQRQYPVAANLSGNIGLGSREHLLDELASLDEQRGKLALEQGRIMLAAAKERAMKDGVAAPESKQRHGDLLESLQELQSETRLLVIGRQGESSGGLSQHVGSQLESVIRIMHRPILVTPANFQKPESAMLAFDGGATTRKGVEMLAASPLLKGLPIHLVMVGPVSDEASAQLDWAQKVLINAGFTVRAETRNGEIEPTLHAYQKEHGIDLLVMGAYGHSRIRQFLVGSTTTSMLRTTTSPLLLLR</sequence>
<reference evidence="3" key="1">
    <citation type="submission" date="2017-01" db="EMBL/GenBank/DDBJ databases">
        <title>Complete nucleotide sequence of an IncP-2 blaVIM-2-harboring megaplasmid from Pseudomonas aeruginosa.</title>
        <authorList>
            <person name="Botelho J."/>
            <person name="Grosso F."/>
            <person name="Mabrouk A."/>
            <person name="Peixe L."/>
        </authorList>
    </citation>
    <scope>NUCLEOTIDE SEQUENCE</scope>
    <source>
        <strain evidence="3">FFUP_PS_37</strain>
        <plasmid evidence="3">pJB37</plasmid>
    </source>
</reference>
<proteinExistence type="inferred from homology"/>
<dbReference type="InterPro" id="IPR006015">
    <property type="entry name" value="Universal_stress_UspA"/>
</dbReference>